<feature type="region of interest" description="Disordered" evidence="1">
    <location>
        <begin position="154"/>
        <end position="194"/>
    </location>
</feature>
<sequence>MIRHNETYKSLLNVERMRYVVGQGTPVLLSYQFPAWILGPLGRRSLPISVTTTADIPVMLSIARFHFNRRDNFVIGRKRFVVDGSQDECARREYQRLVVGRRMTCNISILEEIFNEQEMMVLHRVDLEMDLADTLQEQADRRYESVAREVILVEDDDENMTDAQTGGGNDHAPNQDPSQLPLIQPPTAPSETEALTEDEVHLHFLAAWALPLTQQAPALPEAATLNQNEGQIVRRWTMETPMDFWEGLMGDDLVLPDGVEPNRAVVEGERRTTETICLVGDGGVAAAHEENDASSTGSCPDLEMEVPPPVSVPDETHRGANAAPEPGNELLAAFDKFLGSQVPQPPQPVVASGSGMSVSEKCQDQTTVVVTAKLGLTIDCGGMGAPGPQDVTPKNPNSSSDESGADGYVGSGNKDLFIGKTFETRYAFKQHMALYAMKNKFVYRSSKSAPSVMVLECIGQTCTWRVYAVLVKGSSMYEVCKIGSEHSCSVDERSGYQRQATSSVVGEMLRQQFSGTGVGPRPREIRQVMRGDHAVIISYWKAWRSREVSSLLAANFETCGGYDAAYAEHVLPPVELGSGHRLADDVASITLNPPATRRPPGRPRKKRFFSRGEVKMKKIPRRYCSRCKGLEHNRATCKQAI</sequence>
<dbReference type="Pfam" id="PF03108">
    <property type="entry name" value="DBD_Tnp_Mut"/>
    <property type="match status" value="1"/>
</dbReference>
<comment type="caution">
    <text evidence="3">The sequence shown here is derived from an EMBL/GenBank/DDBJ whole genome shotgun (WGS) entry which is preliminary data.</text>
</comment>
<evidence type="ECO:0000313" key="3">
    <source>
        <dbReference type="EMBL" id="KAH0858828.1"/>
    </source>
</evidence>
<name>A0ABQ7XSD5_BRANA</name>
<gene>
    <name evidence="3" type="ORF">HID58_087089</name>
</gene>
<evidence type="ECO:0000259" key="2">
    <source>
        <dbReference type="Pfam" id="PF03108"/>
    </source>
</evidence>
<evidence type="ECO:0000256" key="1">
    <source>
        <dbReference type="SAM" id="MobiDB-lite"/>
    </source>
</evidence>
<feature type="region of interest" description="Disordered" evidence="1">
    <location>
        <begin position="288"/>
        <end position="326"/>
    </location>
</feature>
<protein>
    <recommendedName>
        <fullName evidence="2">Transposase MuDR plant domain-containing protein</fullName>
    </recommendedName>
</protein>
<proteinExistence type="predicted"/>
<accession>A0ABQ7XSD5</accession>
<dbReference type="InterPro" id="IPR004332">
    <property type="entry name" value="Transposase_MuDR"/>
</dbReference>
<dbReference type="Proteomes" id="UP000824890">
    <property type="component" value="Unassembled WGS sequence"/>
</dbReference>
<evidence type="ECO:0000313" key="4">
    <source>
        <dbReference type="Proteomes" id="UP000824890"/>
    </source>
</evidence>
<organism evidence="3 4">
    <name type="scientific">Brassica napus</name>
    <name type="common">Rape</name>
    <dbReference type="NCBI Taxonomy" id="3708"/>
    <lineage>
        <taxon>Eukaryota</taxon>
        <taxon>Viridiplantae</taxon>
        <taxon>Streptophyta</taxon>
        <taxon>Embryophyta</taxon>
        <taxon>Tracheophyta</taxon>
        <taxon>Spermatophyta</taxon>
        <taxon>Magnoliopsida</taxon>
        <taxon>eudicotyledons</taxon>
        <taxon>Gunneridae</taxon>
        <taxon>Pentapetalae</taxon>
        <taxon>rosids</taxon>
        <taxon>malvids</taxon>
        <taxon>Brassicales</taxon>
        <taxon>Brassicaceae</taxon>
        <taxon>Brassiceae</taxon>
        <taxon>Brassica</taxon>
    </lineage>
</organism>
<reference evidence="3 4" key="1">
    <citation type="submission" date="2021-05" db="EMBL/GenBank/DDBJ databases">
        <title>Genome Assembly of Synthetic Allotetraploid Brassica napus Reveals Homoeologous Exchanges between Subgenomes.</title>
        <authorList>
            <person name="Davis J.T."/>
        </authorList>
    </citation>
    <scope>NUCLEOTIDE SEQUENCE [LARGE SCALE GENOMIC DNA]</scope>
    <source>
        <strain evidence="4">cv. Da-Ae</strain>
        <tissue evidence="3">Seedling</tissue>
    </source>
</reference>
<dbReference type="EMBL" id="JAGKQM010000019">
    <property type="protein sequence ID" value="KAH0858828.1"/>
    <property type="molecule type" value="Genomic_DNA"/>
</dbReference>
<feature type="compositionally biased region" description="Polar residues" evidence="1">
    <location>
        <begin position="392"/>
        <end position="402"/>
    </location>
</feature>
<feature type="region of interest" description="Disordered" evidence="1">
    <location>
        <begin position="384"/>
        <end position="408"/>
    </location>
</feature>
<feature type="domain" description="Transposase MuDR plant" evidence="2">
    <location>
        <begin position="417"/>
        <end position="470"/>
    </location>
</feature>
<keyword evidence="4" id="KW-1185">Reference proteome</keyword>